<keyword evidence="7 8" id="KW-0539">Nucleus</keyword>
<dbReference type="PROSITE" id="PS50884">
    <property type="entry name" value="ZF_DOF_2"/>
    <property type="match status" value="1"/>
</dbReference>
<feature type="region of interest" description="Disordered" evidence="10">
    <location>
        <begin position="74"/>
        <end position="122"/>
    </location>
</feature>
<evidence type="ECO:0000256" key="2">
    <source>
        <dbReference type="ARBA" id="ARBA00022771"/>
    </source>
</evidence>
<dbReference type="KEGG" id="mnt:21397626"/>
<dbReference type="AlphaFoldDB" id="W9S9I5"/>
<evidence type="ECO:0000256" key="3">
    <source>
        <dbReference type="ARBA" id="ARBA00022833"/>
    </source>
</evidence>
<keyword evidence="3 9" id="KW-0862">Zinc</keyword>
<protein>
    <recommendedName>
        <fullName evidence="9">Dof zinc finger protein</fullName>
    </recommendedName>
</protein>
<keyword evidence="6 9" id="KW-0804">Transcription</keyword>
<feature type="compositionally biased region" description="Low complexity" evidence="10">
    <location>
        <begin position="271"/>
        <end position="285"/>
    </location>
</feature>
<gene>
    <name evidence="12" type="ORF">L484_014490</name>
</gene>
<dbReference type="GO" id="GO:0008270">
    <property type="term" value="F:zinc ion binding"/>
    <property type="evidence" value="ECO:0007669"/>
    <property type="project" value="UniProtKB-KW"/>
</dbReference>
<dbReference type="STRING" id="981085.W9S9I5"/>
<evidence type="ECO:0000259" key="11">
    <source>
        <dbReference type="PROSITE" id="PS50884"/>
    </source>
</evidence>
<evidence type="ECO:0000256" key="6">
    <source>
        <dbReference type="ARBA" id="ARBA00023163"/>
    </source>
</evidence>
<dbReference type="OrthoDB" id="1927254at2759"/>
<name>W9S9I5_9ROSA</name>
<dbReference type="InterPro" id="IPR003851">
    <property type="entry name" value="Znf_Dof"/>
</dbReference>
<dbReference type="GO" id="GO:0003700">
    <property type="term" value="F:DNA-binding transcription factor activity"/>
    <property type="evidence" value="ECO:0007669"/>
    <property type="project" value="UniProtKB-UniRule"/>
</dbReference>
<evidence type="ECO:0000313" key="13">
    <source>
        <dbReference type="Proteomes" id="UP000030645"/>
    </source>
</evidence>
<feature type="region of interest" description="Disordered" evidence="10">
    <location>
        <begin position="1"/>
        <end position="35"/>
    </location>
</feature>
<dbReference type="EMBL" id="KE345830">
    <property type="protein sequence ID" value="EXC18090.1"/>
    <property type="molecule type" value="Genomic_DNA"/>
</dbReference>
<evidence type="ECO:0000256" key="7">
    <source>
        <dbReference type="ARBA" id="ARBA00023242"/>
    </source>
</evidence>
<dbReference type="Pfam" id="PF02701">
    <property type="entry name" value="Zn_ribbon_Dof"/>
    <property type="match status" value="1"/>
</dbReference>
<reference evidence="13" key="1">
    <citation type="submission" date="2013-01" db="EMBL/GenBank/DDBJ databases">
        <title>Draft Genome Sequence of a Mulberry Tree, Morus notabilis C.K. Schneid.</title>
        <authorList>
            <person name="He N."/>
            <person name="Zhao S."/>
        </authorList>
    </citation>
    <scope>NUCLEOTIDE SEQUENCE</scope>
</reference>
<dbReference type="PANTHER" id="PTHR31992:SF108">
    <property type="entry name" value="DOF ZINC FINGER PROTEIN"/>
    <property type="match status" value="1"/>
</dbReference>
<dbReference type="InterPro" id="IPR045174">
    <property type="entry name" value="Dof"/>
</dbReference>
<dbReference type="PROSITE" id="PS01361">
    <property type="entry name" value="ZF_DOF_1"/>
    <property type="match status" value="1"/>
</dbReference>
<dbReference type="PANTHER" id="PTHR31992">
    <property type="entry name" value="DOF ZINC FINGER PROTEIN DOF1.4-RELATED"/>
    <property type="match status" value="1"/>
</dbReference>
<keyword evidence="13" id="KW-1185">Reference proteome</keyword>
<evidence type="ECO:0000256" key="9">
    <source>
        <dbReference type="RuleBase" id="RU369094"/>
    </source>
</evidence>
<accession>W9S9I5</accession>
<feature type="compositionally biased region" description="Polar residues" evidence="10">
    <location>
        <begin position="205"/>
        <end position="222"/>
    </location>
</feature>
<keyword evidence="2 8" id="KW-0863">Zinc-finger</keyword>
<feature type="region of interest" description="Disordered" evidence="10">
    <location>
        <begin position="263"/>
        <end position="310"/>
    </location>
</feature>
<sequence>MNNNNKQNQDRRVVKAENQQQQQQQPPPPHQPQKCPRCESLNTKFCYYNNYSLSQPRYFCKTCRRYWTQGGTLRNVPVGGGCRKGKRAKTTSSSSSSGDSSRHSQPPQPQPQPPVLPQAQQAVQAPQNLMIGSSPMMNSQLLYPAAGSGYLSSFAAIQSSFNQPQSFAQALMINSGNHDQLGSSSSSSSSTLSLLQGFNDHIPSSFGSQQQHQIPASAQFYPSPSDHHDQDQGVTMINQTSAKSSSQDWHHSFMMNNTSDQSALWNMGNANTTTGNVRRNTTSSTSDHDHQPSFSPNQWPDLPGSYGPPP</sequence>
<dbReference type="eggNOG" id="ENOG502RXK3">
    <property type="taxonomic scope" value="Eukaryota"/>
</dbReference>
<comment type="function">
    <text evidence="9">Transcription factor that binds specifically to a 5'-AA[AG]G-3' consensus core sequence.</text>
</comment>
<keyword evidence="4 9" id="KW-0805">Transcription regulation</keyword>
<feature type="region of interest" description="Disordered" evidence="10">
    <location>
        <begin position="202"/>
        <end position="232"/>
    </location>
</feature>
<comment type="subcellular location">
    <subcellularLocation>
        <location evidence="8 9">Nucleus</location>
    </subcellularLocation>
</comment>
<feature type="compositionally biased region" description="Pro residues" evidence="10">
    <location>
        <begin position="106"/>
        <end position="116"/>
    </location>
</feature>
<evidence type="ECO:0000256" key="5">
    <source>
        <dbReference type="ARBA" id="ARBA00023125"/>
    </source>
</evidence>
<organism evidence="12 13">
    <name type="scientific">Morus notabilis</name>
    <dbReference type="NCBI Taxonomy" id="981085"/>
    <lineage>
        <taxon>Eukaryota</taxon>
        <taxon>Viridiplantae</taxon>
        <taxon>Streptophyta</taxon>
        <taxon>Embryophyta</taxon>
        <taxon>Tracheophyta</taxon>
        <taxon>Spermatophyta</taxon>
        <taxon>Magnoliopsida</taxon>
        <taxon>eudicotyledons</taxon>
        <taxon>Gunneridae</taxon>
        <taxon>Pentapetalae</taxon>
        <taxon>rosids</taxon>
        <taxon>fabids</taxon>
        <taxon>Rosales</taxon>
        <taxon>Moraceae</taxon>
        <taxon>Moreae</taxon>
        <taxon>Morus</taxon>
    </lineage>
</organism>
<evidence type="ECO:0000256" key="8">
    <source>
        <dbReference type="PROSITE-ProRule" id="PRU00071"/>
    </source>
</evidence>
<dbReference type="GO" id="GO:0003677">
    <property type="term" value="F:DNA binding"/>
    <property type="evidence" value="ECO:0007669"/>
    <property type="project" value="UniProtKB-UniRule"/>
</dbReference>
<evidence type="ECO:0000313" key="12">
    <source>
        <dbReference type="EMBL" id="EXC18090.1"/>
    </source>
</evidence>
<evidence type="ECO:0000256" key="10">
    <source>
        <dbReference type="SAM" id="MobiDB-lite"/>
    </source>
</evidence>
<feature type="compositionally biased region" description="Low complexity" evidence="10">
    <location>
        <begin position="92"/>
        <end position="105"/>
    </location>
</feature>
<evidence type="ECO:0000256" key="1">
    <source>
        <dbReference type="ARBA" id="ARBA00022723"/>
    </source>
</evidence>
<keyword evidence="5 8" id="KW-0238">DNA-binding</keyword>
<evidence type="ECO:0000256" key="4">
    <source>
        <dbReference type="ARBA" id="ARBA00023015"/>
    </source>
</evidence>
<dbReference type="GO" id="GO:0005634">
    <property type="term" value="C:nucleus"/>
    <property type="evidence" value="ECO:0007669"/>
    <property type="project" value="UniProtKB-SubCell"/>
</dbReference>
<keyword evidence="1 9" id="KW-0479">Metal-binding</keyword>
<dbReference type="Proteomes" id="UP000030645">
    <property type="component" value="Unassembled WGS sequence"/>
</dbReference>
<feature type="domain" description="Dof-type" evidence="11">
    <location>
        <begin position="33"/>
        <end position="87"/>
    </location>
</feature>
<proteinExistence type="predicted"/>